<gene>
    <name evidence="6" type="ORF">FC72_GL001526</name>
</gene>
<keyword evidence="4" id="KW-0804">Transcription</keyword>
<protein>
    <submittedName>
        <fullName evidence="6">LysR family transcriptional regulator</fullName>
    </submittedName>
</protein>
<dbReference type="OrthoDB" id="79118at2"/>
<name>A0A0R1J1V4_9LACO</name>
<keyword evidence="3" id="KW-0238">DNA-binding</keyword>
<evidence type="ECO:0000256" key="3">
    <source>
        <dbReference type="ARBA" id="ARBA00023125"/>
    </source>
</evidence>
<dbReference type="GO" id="GO:0003700">
    <property type="term" value="F:DNA-binding transcription factor activity"/>
    <property type="evidence" value="ECO:0007669"/>
    <property type="project" value="InterPro"/>
</dbReference>
<feature type="domain" description="HTH lysR-type" evidence="5">
    <location>
        <begin position="2"/>
        <end position="59"/>
    </location>
</feature>
<organism evidence="6 7">
    <name type="scientific">Companilactobacillus tucceti DSM 20183</name>
    <dbReference type="NCBI Taxonomy" id="1423811"/>
    <lineage>
        <taxon>Bacteria</taxon>
        <taxon>Bacillati</taxon>
        <taxon>Bacillota</taxon>
        <taxon>Bacilli</taxon>
        <taxon>Lactobacillales</taxon>
        <taxon>Lactobacillaceae</taxon>
        <taxon>Companilactobacillus</taxon>
    </lineage>
</organism>
<evidence type="ECO:0000256" key="4">
    <source>
        <dbReference type="ARBA" id="ARBA00023163"/>
    </source>
</evidence>
<dbReference type="STRING" id="1423811.FC72_GL001526"/>
<dbReference type="PANTHER" id="PTHR30346">
    <property type="entry name" value="TRANSCRIPTIONAL DUAL REGULATOR HCAR-RELATED"/>
    <property type="match status" value="1"/>
</dbReference>
<dbReference type="RefSeq" id="WP_057764509.1">
    <property type="nucleotide sequence ID" value="NZ_AZDG01000004.1"/>
</dbReference>
<comment type="caution">
    <text evidence="6">The sequence shown here is derived from an EMBL/GenBank/DDBJ whole genome shotgun (WGS) entry which is preliminary data.</text>
</comment>
<keyword evidence="2" id="KW-0805">Transcription regulation</keyword>
<dbReference type="SUPFAM" id="SSF46785">
    <property type="entry name" value="Winged helix' DNA-binding domain"/>
    <property type="match status" value="1"/>
</dbReference>
<dbReference type="InterPro" id="IPR000847">
    <property type="entry name" value="LysR_HTH_N"/>
</dbReference>
<dbReference type="GO" id="GO:0003677">
    <property type="term" value="F:DNA binding"/>
    <property type="evidence" value="ECO:0007669"/>
    <property type="project" value="UniProtKB-KW"/>
</dbReference>
<proteinExistence type="inferred from homology"/>
<evidence type="ECO:0000256" key="2">
    <source>
        <dbReference type="ARBA" id="ARBA00023015"/>
    </source>
</evidence>
<dbReference type="EMBL" id="AZDG01000004">
    <property type="protein sequence ID" value="KRK65151.1"/>
    <property type="molecule type" value="Genomic_DNA"/>
</dbReference>
<evidence type="ECO:0000313" key="7">
    <source>
        <dbReference type="Proteomes" id="UP000050929"/>
    </source>
</evidence>
<dbReference type="Pfam" id="PF00126">
    <property type="entry name" value="HTH_1"/>
    <property type="match status" value="1"/>
</dbReference>
<dbReference type="PRINTS" id="PR00039">
    <property type="entry name" value="HTHLYSR"/>
</dbReference>
<dbReference type="PROSITE" id="PS50931">
    <property type="entry name" value="HTH_LYSR"/>
    <property type="match status" value="1"/>
</dbReference>
<accession>A0A0R1J1V4</accession>
<evidence type="ECO:0000259" key="5">
    <source>
        <dbReference type="PROSITE" id="PS50931"/>
    </source>
</evidence>
<dbReference type="PANTHER" id="PTHR30346:SF28">
    <property type="entry name" value="HTH-TYPE TRANSCRIPTIONAL REGULATOR CYNR"/>
    <property type="match status" value="1"/>
</dbReference>
<dbReference type="InterPro" id="IPR036388">
    <property type="entry name" value="WH-like_DNA-bd_sf"/>
</dbReference>
<evidence type="ECO:0000256" key="1">
    <source>
        <dbReference type="ARBA" id="ARBA00009437"/>
    </source>
</evidence>
<dbReference type="Proteomes" id="UP000050929">
    <property type="component" value="Unassembled WGS sequence"/>
</dbReference>
<dbReference type="GO" id="GO:0032993">
    <property type="term" value="C:protein-DNA complex"/>
    <property type="evidence" value="ECO:0007669"/>
    <property type="project" value="TreeGrafter"/>
</dbReference>
<keyword evidence="7" id="KW-1185">Reference proteome</keyword>
<sequence length="287" mass="32630">MIDNYLLEELVTFSKFGTLAATAEELMVTQPTVTRGMQKLEDELNVKLFDRQPNHISLTKTGVLAAKEAQKVLNQNQSFINTVQAYEASNTTLTVGSVVPGPTIVLHSINNMPKNTVIKDALLQQDDVISDLENLSYSMILTNQEIMTDSIESRFIGSEKLSVNLDKFTYLANKKSVRFDELKGMSFIVINDIGIWKEIIQNNIPDAKFLYQEQYDAFQEITQYSNFPYFSTNISPKSNHIPSKDDDRVRIPISDDESTMNFYASYLKNQKAKVDPLIKLISQAWIY</sequence>
<comment type="similarity">
    <text evidence="1">Belongs to the LysR transcriptional regulatory family.</text>
</comment>
<evidence type="ECO:0000313" key="6">
    <source>
        <dbReference type="EMBL" id="KRK65151.1"/>
    </source>
</evidence>
<reference evidence="6 7" key="1">
    <citation type="journal article" date="2015" name="Genome Announc.">
        <title>Expanding the biotechnology potential of lactobacilli through comparative genomics of 213 strains and associated genera.</title>
        <authorList>
            <person name="Sun Z."/>
            <person name="Harris H.M."/>
            <person name="McCann A."/>
            <person name="Guo C."/>
            <person name="Argimon S."/>
            <person name="Zhang W."/>
            <person name="Yang X."/>
            <person name="Jeffery I.B."/>
            <person name="Cooney J.C."/>
            <person name="Kagawa T.F."/>
            <person name="Liu W."/>
            <person name="Song Y."/>
            <person name="Salvetti E."/>
            <person name="Wrobel A."/>
            <person name="Rasinkangas P."/>
            <person name="Parkhill J."/>
            <person name="Rea M.C."/>
            <person name="O'Sullivan O."/>
            <person name="Ritari J."/>
            <person name="Douillard F.P."/>
            <person name="Paul Ross R."/>
            <person name="Yang R."/>
            <person name="Briner A.E."/>
            <person name="Felis G.E."/>
            <person name="de Vos W.M."/>
            <person name="Barrangou R."/>
            <person name="Klaenhammer T.R."/>
            <person name="Caufield P.W."/>
            <person name="Cui Y."/>
            <person name="Zhang H."/>
            <person name="O'Toole P.W."/>
        </authorList>
    </citation>
    <scope>NUCLEOTIDE SEQUENCE [LARGE SCALE GENOMIC DNA]</scope>
    <source>
        <strain evidence="6 7">DSM 20183</strain>
    </source>
</reference>
<dbReference type="Gene3D" id="1.10.10.10">
    <property type="entry name" value="Winged helix-like DNA-binding domain superfamily/Winged helix DNA-binding domain"/>
    <property type="match status" value="1"/>
</dbReference>
<dbReference type="PATRIC" id="fig|1423811.3.peg.1552"/>
<dbReference type="InterPro" id="IPR036390">
    <property type="entry name" value="WH_DNA-bd_sf"/>
</dbReference>
<dbReference type="AlphaFoldDB" id="A0A0R1J1V4"/>